<dbReference type="GO" id="GO:0005524">
    <property type="term" value="F:ATP binding"/>
    <property type="evidence" value="ECO:0007669"/>
    <property type="project" value="UniProtKB-KW"/>
</dbReference>
<keyword evidence="3" id="KW-0378">Hydrolase</keyword>
<dbReference type="InterPro" id="IPR001650">
    <property type="entry name" value="Helicase_C-like"/>
</dbReference>
<dbReference type="PROSITE" id="PS51194">
    <property type="entry name" value="HELICASE_CTER"/>
    <property type="match status" value="1"/>
</dbReference>
<evidence type="ECO:0000256" key="5">
    <source>
        <dbReference type="ARBA" id="ARBA00022840"/>
    </source>
</evidence>
<feature type="compositionally biased region" description="Polar residues" evidence="11">
    <location>
        <begin position="17"/>
        <end position="30"/>
    </location>
</feature>
<dbReference type="InterPro" id="IPR011545">
    <property type="entry name" value="DEAD/DEAH_box_helicase_dom"/>
</dbReference>
<keyword evidence="5" id="KW-0067">ATP-binding</keyword>
<dbReference type="PROSITE" id="PS51677">
    <property type="entry name" value="NODB"/>
    <property type="match status" value="1"/>
</dbReference>
<feature type="domain" description="NodB homology" evidence="15">
    <location>
        <begin position="1009"/>
        <end position="1202"/>
    </location>
</feature>
<protein>
    <recommendedName>
        <fullName evidence="6">ATP-dependent RNA helicase DED1</fullName>
        <ecNumber evidence="1">3.6.4.13</ecNumber>
    </recommendedName>
    <alternativeName>
        <fullName evidence="7">ATP-dependent RNA helicase ded1</fullName>
    </alternativeName>
</protein>
<feature type="compositionally biased region" description="Low complexity" evidence="11">
    <location>
        <begin position="100"/>
        <end position="123"/>
    </location>
</feature>
<dbReference type="PROSITE" id="PS51195">
    <property type="entry name" value="Q_MOTIF"/>
    <property type="match status" value="1"/>
</dbReference>
<dbReference type="CDD" id="cd18787">
    <property type="entry name" value="SF2_C_DEAD"/>
    <property type="match status" value="1"/>
</dbReference>
<dbReference type="InterPro" id="IPR011330">
    <property type="entry name" value="Glyco_hydro/deAcase_b/a-brl"/>
</dbReference>
<evidence type="ECO:0000256" key="10">
    <source>
        <dbReference type="PROSITE-ProRule" id="PRU00552"/>
    </source>
</evidence>
<dbReference type="SUPFAM" id="SSF88713">
    <property type="entry name" value="Glycoside hydrolase/deacetylase"/>
    <property type="match status" value="1"/>
</dbReference>
<dbReference type="Gene3D" id="3.40.50.300">
    <property type="entry name" value="P-loop containing nucleotide triphosphate hydrolases"/>
    <property type="match status" value="2"/>
</dbReference>
<dbReference type="SMART" id="SM00487">
    <property type="entry name" value="DEXDc"/>
    <property type="match status" value="1"/>
</dbReference>
<dbReference type="InterPro" id="IPR002509">
    <property type="entry name" value="NODB_dom"/>
</dbReference>
<evidence type="ECO:0000256" key="1">
    <source>
        <dbReference type="ARBA" id="ARBA00012552"/>
    </source>
</evidence>
<dbReference type="Proteomes" id="UP000603453">
    <property type="component" value="Unassembled WGS sequence"/>
</dbReference>
<evidence type="ECO:0000256" key="11">
    <source>
        <dbReference type="SAM" id="MobiDB-lite"/>
    </source>
</evidence>
<evidence type="ECO:0000256" key="3">
    <source>
        <dbReference type="ARBA" id="ARBA00022801"/>
    </source>
</evidence>
<feature type="region of interest" description="Disordered" evidence="11">
    <location>
        <begin position="780"/>
        <end position="804"/>
    </location>
</feature>
<accession>A0A8H7UUM0</accession>
<evidence type="ECO:0000259" key="13">
    <source>
        <dbReference type="PROSITE" id="PS51194"/>
    </source>
</evidence>
<dbReference type="SMART" id="SM00490">
    <property type="entry name" value="HELICc"/>
    <property type="match status" value="1"/>
</dbReference>
<dbReference type="PANTHER" id="PTHR47958">
    <property type="entry name" value="ATP-DEPENDENT RNA HELICASE DBP3"/>
    <property type="match status" value="1"/>
</dbReference>
<dbReference type="GO" id="GO:0016810">
    <property type="term" value="F:hydrolase activity, acting on carbon-nitrogen (but not peptide) bonds"/>
    <property type="evidence" value="ECO:0007669"/>
    <property type="project" value="InterPro"/>
</dbReference>
<dbReference type="PROSITE" id="PS00039">
    <property type="entry name" value="DEAD_ATP_HELICASE"/>
    <property type="match status" value="1"/>
</dbReference>
<feature type="region of interest" description="Disordered" evidence="11">
    <location>
        <begin position="875"/>
        <end position="910"/>
    </location>
</feature>
<evidence type="ECO:0000313" key="17">
    <source>
        <dbReference type="Proteomes" id="UP000603453"/>
    </source>
</evidence>
<name>A0A8H7UUM0_9FUNG</name>
<dbReference type="InterPro" id="IPR027417">
    <property type="entry name" value="P-loop_NTPase"/>
</dbReference>
<dbReference type="InterPro" id="IPR014001">
    <property type="entry name" value="Helicase_ATP-bd"/>
</dbReference>
<dbReference type="InterPro" id="IPR014014">
    <property type="entry name" value="RNA_helicase_DEAD_Q_motif"/>
</dbReference>
<feature type="domain" description="Helicase C-terminal" evidence="13">
    <location>
        <begin position="617"/>
        <end position="779"/>
    </location>
</feature>
<proteinExistence type="predicted"/>
<sequence length="1292" mass="142632">MSNWDSEGLKEDFGNLRVSSNKPKNANNEWNKPVQLSDEPKWSSTVEKAGGWGNRNLTANHFESRNDSSQQSQQQHVNSNRGGYEHAGRGHGQQRGRGGYQQQRGGYQQQRGGFQARGGYQQRDGNQQRYSDGQSAGYSQQRSNKNDWNTASAPVVSSATSGWDSKQTEAATQSDNWNATSTAATPATSNNWGTPAPSNNWSKPVQASTTSIPATSTPNDWNSTPAATPPANQWGTPLSTKPATTANQWSTPVSNKVPEAAPTNSWNSKPATVVQPPTQTVAAESDGWSTPAKSTSGGSWGAMTMDSLGWSDTGKKTKDVKEDGKGIWKNGVHELGVENEEMKLKLFGTATDSENAHSGINFSKYENIPVETKGENIPEGINQFTHPPLDKHLLTNILLARYTVPTPVQKHSIPIVLSNRDLMACAQTGSGKTAGFLFPILSAMFARGPLEDPKEPNVKQGYQSYKKAYPQALILAPTRELASQIYNEAKKFCYRSYVRPCVAYGGADIQQQLRLIDRGCHLLVATPGRLVDILERRRISFQNIQYLVLDEADRMLDMGFEPQVRNIIDGSDMPPSSKRQTLMFSATFPDKIQSLASDFLKDYIFLSVGRVGETSENITQKFELLRDDEKRHKLLEILTEHKADRGLTLIFTETKRMADTVCNFLNDNQFPSTAIHGDRVQSERETALELFKSGRTPIMVATAVAARGLDIPNVTHVISFDLPSDIDDYVHRIGRTGRVGNTGLATAFFTKGNRFLSGPMVKLLQGAKQEVPAWMEDMSNDAANAPSNATPTYTRRPKRQTDEAGPRIGAFKSCVTKKTLFLLSLFVLQIVAANELQQDDNIEHINVAKILTLTFENPERFVTVTLSDKKGALQTPTADRFDRQEYPKDGPVLEEQSDKQIDPAHSQDTRTDNIQEHTHLEEGLPFIEFVGDDIEQIFYGSEPIAEIEPVVELEPVVIAEEETADTKSSTLDVIEDGTISATSANKTAIEEPTAPKPLLAQVTSCKTQGQIALTYNEGPSDVTAKIVRQLSKADARGNFFVNATWLYTQQYAMVVQNIYNAGHFIGMTYRAANDDPASLTDDELRQDILSNAHIIETLINVAPKYVRLHYTEVKDTRTEGIIQDLGFVIVGYNLDSQDYFKKDATGPDSIQRIYSDTFKNYKDTYDAKGSFISIQYDLPYTGSLVAIPHIINTIEEEGYTMVRLDGCLNDATPYKKSANSTEYIGDKFSFGQTNYHQGQKAIVLESADEAAAADEKFQIQGIVTGEKNVSNNQKVPLSAILIAVCAVFASIM</sequence>
<feature type="region of interest" description="Disordered" evidence="11">
    <location>
        <begin position="1"/>
        <end position="301"/>
    </location>
</feature>
<feature type="compositionally biased region" description="Polar residues" evidence="11">
    <location>
        <begin position="162"/>
        <end position="175"/>
    </location>
</feature>
<evidence type="ECO:0000313" key="16">
    <source>
        <dbReference type="EMBL" id="KAG2199221.1"/>
    </source>
</evidence>
<evidence type="ECO:0000259" key="14">
    <source>
        <dbReference type="PROSITE" id="PS51195"/>
    </source>
</evidence>
<feature type="compositionally biased region" description="Low complexity" evidence="11">
    <location>
        <begin position="176"/>
        <end position="192"/>
    </location>
</feature>
<dbReference type="GO" id="GO:0005975">
    <property type="term" value="P:carbohydrate metabolic process"/>
    <property type="evidence" value="ECO:0007669"/>
    <property type="project" value="InterPro"/>
</dbReference>
<feature type="compositionally biased region" description="Polar residues" evidence="11">
    <location>
        <begin position="196"/>
        <end position="206"/>
    </location>
</feature>
<dbReference type="InterPro" id="IPR000629">
    <property type="entry name" value="RNA-helicase_DEAD-box_CS"/>
</dbReference>
<dbReference type="FunFam" id="3.40.50.300:FF:000397">
    <property type="entry name" value="Probable ATP-dependent RNA helicase DDX4"/>
    <property type="match status" value="1"/>
</dbReference>
<feature type="compositionally biased region" description="Gly residues" evidence="11">
    <location>
        <begin position="90"/>
        <end position="99"/>
    </location>
</feature>
<dbReference type="EMBL" id="JAEPRD010000099">
    <property type="protein sequence ID" value="KAG2199221.1"/>
    <property type="molecule type" value="Genomic_DNA"/>
</dbReference>
<feature type="compositionally biased region" description="Low complexity" evidence="11">
    <location>
        <begin position="207"/>
        <end position="218"/>
    </location>
</feature>
<dbReference type="Pfam" id="PF00271">
    <property type="entry name" value="Helicase_C"/>
    <property type="match status" value="1"/>
</dbReference>
<comment type="function">
    <text evidence="8">ATP-binding RNA helicase involved in translation initiation. Remodels RNA in response to ADP and ATP concentrations by facilitating disruption, but also formation of RNA duplexes.</text>
</comment>
<keyword evidence="4" id="KW-0347">Helicase</keyword>
<reference evidence="16" key="1">
    <citation type="submission" date="2020-12" db="EMBL/GenBank/DDBJ databases">
        <title>Metabolic potential, ecology and presence of endohyphal bacteria is reflected in genomic diversity of Mucoromycotina.</title>
        <authorList>
            <person name="Muszewska A."/>
            <person name="Okrasinska A."/>
            <person name="Steczkiewicz K."/>
            <person name="Drgas O."/>
            <person name="Orlowska M."/>
            <person name="Perlinska-Lenart U."/>
            <person name="Aleksandrzak-Piekarczyk T."/>
            <person name="Szatraj K."/>
            <person name="Zielenkiewicz U."/>
            <person name="Pilsyk S."/>
            <person name="Malc E."/>
            <person name="Mieczkowski P."/>
            <person name="Kruszewska J.S."/>
            <person name="Biernat P."/>
            <person name="Pawlowska J."/>
        </authorList>
    </citation>
    <scope>NUCLEOTIDE SEQUENCE</scope>
    <source>
        <strain evidence="16">WA0000017839</strain>
    </source>
</reference>
<evidence type="ECO:0000256" key="4">
    <source>
        <dbReference type="ARBA" id="ARBA00022806"/>
    </source>
</evidence>
<feature type="short sequence motif" description="Q motif" evidence="10">
    <location>
        <begin position="382"/>
        <end position="410"/>
    </location>
</feature>
<evidence type="ECO:0000259" key="15">
    <source>
        <dbReference type="PROSITE" id="PS51677"/>
    </source>
</evidence>
<dbReference type="EC" id="3.6.4.13" evidence="1"/>
<dbReference type="FunFam" id="3.40.50.300:FF:000008">
    <property type="entry name" value="ATP-dependent RNA helicase RhlB"/>
    <property type="match status" value="1"/>
</dbReference>
<feature type="compositionally biased region" description="Basic and acidic residues" evidence="11">
    <location>
        <begin position="879"/>
        <end position="888"/>
    </location>
</feature>
<feature type="compositionally biased region" description="Polar residues" evidence="11">
    <location>
        <begin position="262"/>
        <end position="297"/>
    </location>
</feature>
<evidence type="ECO:0000256" key="6">
    <source>
        <dbReference type="ARBA" id="ARBA00024397"/>
    </source>
</evidence>
<dbReference type="SUPFAM" id="SSF52540">
    <property type="entry name" value="P-loop containing nucleoside triphosphate hydrolases"/>
    <property type="match status" value="1"/>
</dbReference>
<feature type="compositionally biased region" description="Polar residues" evidence="11">
    <location>
        <begin position="219"/>
        <end position="254"/>
    </location>
</feature>
<dbReference type="OrthoDB" id="196131at2759"/>
<feature type="compositionally biased region" description="Polar residues" evidence="11">
    <location>
        <begin position="781"/>
        <end position="793"/>
    </location>
</feature>
<comment type="caution">
    <text evidence="16">The sequence shown here is derived from an EMBL/GenBank/DDBJ whole genome shotgun (WGS) entry which is preliminary data.</text>
</comment>
<keyword evidence="2" id="KW-0547">Nucleotide-binding</keyword>
<feature type="compositionally biased region" description="Basic and acidic residues" evidence="11">
    <location>
        <begin position="896"/>
        <end position="910"/>
    </location>
</feature>
<feature type="compositionally biased region" description="Polar residues" evidence="11">
    <location>
        <begin position="124"/>
        <end position="149"/>
    </location>
</feature>
<dbReference type="Pfam" id="PF00270">
    <property type="entry name" value="DEAD"/>
    <property type="match status" value="1"/>
</dbReference>
<dbReference type="GO" id="GO:0003676">
    <property type="term" value="F:nucleic acid binding"/>
    <property type="evidence" value="ECO:0007669"/>
    <property type="project" value="InterPro"/>
</dbReference>
<keyword evidence="17" id="KW-1185">Reference proteome</keyword>
<gene>
    <name evidence="16" type="ORF">INT47_010596</name>
</gene>
<dbReference type="Gene3D" id="3.20.20.370">
    <property type="entry name" value="Glycoside hydrolase/deacetylase"/>
    <property type="match status" value="1"/>
</dbReference>
<evidence type="ECO:0000256" key="2">
    <source>
        <dbReference type="ARBA" id="ARBA00022741"/>
    </source>
</evidence>
<organism evidence="16 17">
    <name type="scientific">Mucor saturninus</name>
    <dbReference type="NCBI Taxonomy" id="64648"/>
    <lineage>
        <taxon>Eukaryota</taxon>
        <taxon>Fungi</taxon>
        <taxon>Fungi incertae sedis</taxon>
        <taxon>Mucoromycota</taxon>
        <taxon>Mucoromycotina</taxon>
        <taxon>Mucoromycetes</taxon>
        <taxon>Mucorales</taxon>
        <taxon>Mucorineae</taxon>
        <taxon>Mucoraceae</taxon>
        <taxon>Mucor</taxon>
    </lineage>
</organism>
<evidence type="ECO:0000256" key="7">
    <source>
        <dbReference type="ARBA" id="ARBA00024405"/>
    </source>
</evidence>
<dbReference type="Pfam" id="PF01522">
    <property type="entry name" value="Polysacc_deac_1"/>
    <property type="match status" value="1"/>
</dbReference>
<evidence type="ECO:0000256" key="8">
    <source>
        <dbReference type="ARBA" id="ARBA00025161"/>
    </source>
</evidence>
<dbReference type="PROSITE" id="PS51192">
    <property type="entry name" value="HELICASE_ATP_BIND_1"/>
    <property type="match status" value="1"/>
</dbReference>
<evidence type="ECO:0000256" key="9">
    <source>
        <dbReference type="ARBA" id="ARBA00047984"/>
    </source>
</evidence>
<dbReference type="GO" id="GO:0003724">
    <property type="term" value="F:RNA helicase activity"/>
    <property type="evidence" value="ECO:0007669"/>
    <property type="project" value="UniProtKB-EC"/>
</dbReference>
<evidence type="ECO:0000259" key="12">
    <source>
        <dbReference type="PROSITE" id="PS51192"/>
    </source>
</evidence>
<comment type="catalytic activity">
    <reaction evidence="9">
        <text>ATP + H2O = ADP + phosphate + H(+)</text>
        <dbReference type="Rhea" id="RHEA:13065"/>
        <dbReference type="ChEBI" id="CHEBI:15377"/>
        <dbReference type="ChEBI" id="CHEBI:15378"/>
        <dbReference type="ChEBI" id="CHEBI:30616"/>
        <dbReference type="ChEBI" id="CHEBI:43474"/>
        <dbReference type="ChEBI" id="CHEBI:456216"/>
        <dbReference type="EC" id="3.6.4.13"/>
    </reaction>
</comment>
<feature type="compositionally biased region" description="Low complexity" evidence="11">
    <location>
        <begin position="150"/>
        <end position="161"/>
    </location>
</feature>
<feature type="domain" description="DEAD-box RNA helicase Q" evidence="14">
    <location>
        <begin position="382"/>
        <end position="410"/>
    </location>
</feature>
<feature type="domain" description="Helicase ATP-binding" evidence="12">
    <location>
        <begin position="413"/>
        <end position="606"/>
    </location>
</feature>